<evidence type="ECO:0000256" key="1">
    <source>
        <dbReference type="SAM" id="Phobius"/>
    </source>
</evidence>
<dbReference type="Proteomes" id="UP001057738">
    <property type="component" value="Chromosome"/>
</dbReference>
<keyword evidence="3" id="KW-1185">Reference proteome</keyword>
<dbReference type="RefSeq" id="WP_183065953.1">
    <property type="nucleotide sequence ID" value="NZ_CP102514.1"/>
</dbReference>
<dbReference type="EMBL" id="CP102514">
    <property type="protein sequence ID" value="UUY46191.1"/>
    <property type="molecule type" value="Genomic_DNA"/>
</dbReference>
<dbReference type="GeneID" id="95572317"/>
<keyword evidence="1" id="KW-0812">Transmembrane</keyword>
<evidence type="ECO:0000313" key="2">
    <source>
        <dbReference type="EMBL" id="UUY46191.1"/>
    </source>
</evidence>
<name>A0ABY5PPY4_9ACTN</name>
<organism evidence="2 3">
    <name type="scientific">Streptomyces yangpuensis</name>
    <dbReference type="NCBI Taxonomy" id="1648182"/>
    <lineage>
        <taxon>Bacteria</taxon>
        <taxon>Bacillati</taxon>
        <taxon>Actinomycetota</taxon>
        <taxon>Actinomycetes</taxon>
        <taxon>Kitasatosporales</taxon>
        <taxon>Streptomycetaceae</taxon>
        <taxon>Streptomyces</taxon>
    </lineage>
</organism>
<accession>A0ABY5PPY4</accession>
<protein>
    <submittedName>
        <fullName evidence="2">Lysine transporter LysE</fullName>
    </submittedName>
</protein>
<gene>
    <name evidence="2" type="ORF">NRK68_02545</name>
</gene>
<keyword evidence="1" id="KW-0472">Membrane</keyword>
<evidence type="ECO:0000313" key="3">
    <source>
        <dbReference type="Proteomes" id="UP001057738"/>
    </source>
</evidence>
<keyword evidence="1" id="KW-1133">Transmembrane helix</keyword>
<feature type="transmembrane region" description="Helical" evidence="1">
    <location>
        <begin position="84"/>
        <end position="105"/>
    </location>
</feature>
<feature type="transmembrane region" description="Helical" evidence="1">
    <location>
        <begin position="52"/>
        <end position="72"/>
    </location>
</feature>
<feature type="transmembrane region" description="Helical" evidence="1">
    <location>
        <begin position="21"/>
        <end position="46"/>
    </location>
</feature>
<reference evidence="2" key="1">
    <citation type="submission" date="2022-08" db="EMBL/GenBank/DDBJ databases">
        <authorList>
            <person name="Tian L."/>
        </authorList>
    </citation>
    <scope>NUCLEOTIDE SEQUENCE</scope>
    <source>
        <strain evidence="2">CM253</strain>
    </source>
</reference>
<proteinExistence type="predicted"/>
<sequence>MGVRKAVKGVGDFLVETVGEVVAEIVLSVLACALLGLLALIAYLAWSFSPRATLAGAGVLSLALAHGAWVTFRDPAKGRGRRGLAAVTSVGFVLTAATAAFLLLYGPGCGCL</sequence>